<comment type="caution">
    <text evidence="2">The sequence shown here is derived from an EMBL/GenBank/DDBJ whole genome shotgun (WGS) entry which is preliminary data.</text>
</comment>
<reference evidence="3" key="1">
    <citation type="journal article" date="2019" name="Int. J. Syst. Evol. Microbiol.">
        <title>The Global Catalogue of Microorganisms (GCM) 10K type strain sequencing project: providing services to taxonomists for standard genome sequencing and annotation.</title>
        <authorList>
            <consortium name="The Broad Institute Genomics Platform"/>
            <consortium name="The Broad Institute Genome Sequencing Center for Infectious Disease"/>
            <person name="Wu L."/>
            <person name="Ma J."/>
        </authorList>
    </citation>
    <scope>NUCLEOTIDE SEQUENCE [LARGE SCALE GENOMIC DNA]</scope>
    <source>
        <strain evidence="3">CCUG 60023</strain>
    </source>
</reference>
<dbReference type="Gene3D" id="3.40.50.150">
    <property type="entry name" value="Vaccinia Virus protein VP39"/>
    <property type="match status" value="1"/>
</dbReference>
<organism evidence="2 3">
    <name type="scientific">Pseudahrensia aquimaris</name>
    <dbReference type="NCBI Taxonomy" id="744461"/>
    <lineage>
        <taxon>Bacteria</taxon>
        <taxon>Pseudomonadati</taxon>
        <taxon>Pseudomonadota</taxon>
        <taxon>Alphaproteobacteria</taxon>
        <taxon>Hyphomicrobiales</taxon>
        <taxon>Ahrensiaceae</taxon>
        <taxon>Pseudahrensia</taxon>
    </lineage>
</organism>
<keyword evidence="3" id="KW-1185">Reference proteome</keyword>
<name>A0ABW3FIN8_9HYPH</name>
<dbReference type="PANTHER" id="PTHR43042:SF2">
    <property type="entry name" value="SAM-DEPENDENT METHYLTRANSFERASE"/>
    <property type="match status" value="1"/>
</dbReference>
<dbReference type="InterPro" id="IPR029063">
    <property type="entry name" value="SAM-dependent_MTases_sf"/>
</dbReference>
<proteinExistence type="predicted"/>
<evidence type="ECO:0000256" key="1">
    <source>
        <dbReference type="SAM" id="MobiDB-lite"/>
    </source>
</evidence>
<gene>
    <name evidence="2" type="ORF">ACFQ14_11680</name>
</gene>
<accession>A0ABW3FIN8</accession>
<dbReference type="PANTHER" id="PTHR43042">
    <property type="entry name" value="SAM-DEPENDENT METHYLTRANSFERASE"/>
    <property type="match status" value="1"/>
</dbReference>
<protein>
    <submittedName>
        <fullName evidence="2">Class I SAM-dependent methyltransferase</fullName>
        <ecNumber evidence="2">2.1.1.-</ecNumber>
    </submittedName>
</protein>
<dbReference type="Gene3D" id="2.60.40.1180">
    <property type="entry name" value="Golgi alpha-mannosidase II"/>
    <property type="match status" value="1"/>
</dbReference>
<keyword evidence="2" id="KW-0489">Methyltransferase</keyword>
<dbReference type="EC" id="2.1.1.-" evidence="2"/>
<dbReference type="SUPFAM" id="SSF53335">
    <property type="entry name" value="S-adenosyl-L-methionine-dependent methyltransferases"/>
    <property type="match status" value="1"/>
</dbReference>
<dbReference type="GO" id="GO:0032259">
    <property type="term" value="P:methylation"/>
    <property type="evidence" value="ECO:0007669"/>
    <property type="project" value="UniProtKB-KW"/>
</dbReference>
<dbReference type="InterPro" id="IPR013780">
    <property type="entry name" value="Glyco_hydro_b"/>
</dbReference>
<sequence>MAKPKYKSQRRPSAPSIAKRPRASANGQARPRENSKPPPEPLPERMVWKGARLAERTSMVLETEATADYALLDSGAGRKLERYGDVIVDRPEGQALWLPALPQSTWDQADAIFTGNTEEEGAGRWKFPKGNRGETWPLAFDGVGFHGRFTSFRHVGVFPEQAAHWHAMQTAIRAAKRPVKMLNLFGYTGVASLVGARAGAEVTHVDASKKAIQWARENQLEGGLQDAPIRWICEDAVKFCAREVRRGNTYDIILLDPPAFGRGPKGEVWQFFEHVPLMLDLVRQLQAEKPIMTVLTSYAIRASSFALHELMQEVFAGMAGRIETGELILRQEGGERMLSTSMFSRHIGEGVDV</sequence>
<dbReference type="RefSeq" id="WP_377212909.1">
    <property type="nucleotide sequence ID" value="NZ_JBHTJV010000009.1"/>
</dbReference>
<evidence type="ECO:0000313" key="3">
    <source>
        <dbReference type="Proteomes" id="UP001597101"/>
    </source>
</evidence>
<dbReference type="Pfam" id="PF03602">
    <property type="entry name" value="Cons_hypoth95"/>
    <property type="match status" value="1"/>
</dbReference>
<dbReference type="Proteomes" id="UP001597101">
    <property type="component" value="Unassembled WGS sequence"/>
</dbReference>
<keyword evidence="2" id="KW-0808">Transferase</keyword>
<evidence type="ECO:0000313" key="2">
    <source>
        <dbReference type="EMBL" id="MFD0917070.1"/>
    </source>
</evidence>
<dbReference type="GO" id="GO:0008168">
    <property type="term" value="F:methyltransferase activity"/>
    <property type="evidence" value="ECO:0007669"/>
    <property type="project" value="UniProtKB-KW"/>
</dbReference>
<feature type="compositionally biased region" description="Basic residues" evidence="1">
    <location>
        <begin position="1"/>
        <end position="10"/>
    </location>
</feature>
<dbReference type="CDD" id="cd02440">
    <property type="entry name" value="AdoMet_MTases"/>
    <property type="match status" value="1"/>
</dbReference>
<feature type="region of interest" description="Disordered" evidence="1">
    <location>
        <begin position="1"/>
        <end position="45"/>
    </location>
</feature>
<dbReference type="EMBL" id="JBHTJV010000009">
    <property type="protein sequence ID" value="MFD0917070.1"/>
    <property type="molecule type" value="Genomic_DNA"/>
</dbReference>